<sequence length="106" mass="12001">MQIVRRRRYAFGAHAKFPRFEEEVDWSSWEKYKPDPVRAGKKAIVWDTGAASYLPCKPFPGAGPSTATRMELEIFVAGSGNRNDRKALSHLIKQFTAFAEKHLTCA</sequence>
<comment type="caution">
    <text evidence="1">The sequence shown here is derived from an EMBL/GenBank/DDBJ whole genome shotgun (WGS) entry which is preliminary data.</text>
</comment>
<gene>
    <name evidence="1" type="ORF">ID875_31970</name>
</gene>
<dbReference type="EMBL" id="JACWUS010000050">
    <property type="protein sequence ID" value="MBD2830692.1"/>
    <property type="molecule type" value="Genomic_DNA"/>
</dbReference>
<reference evidence="1" key="1">
    <citation type="journal article" date="2020" name="PLoS ONE">
        <title>Isolation and characterization of Streptomyces bacteriophages and Streptomyces strains encoding biosynthetic arsenals: Streptomyces strains and phages for antibiotic discovery.</title>
        <authorList>
            <person name="Montano E.T."/>
            <person name="Nideffer J.F."/>
            <person name="Brumage L."/>
            <person name="Erb M."/>
            <person name="Derman A.I."/>
            <person name="Davis J.P."/>
            <person name="Estrada E."/>
            <person name="Fu S."/>
            <person name="Le D."/>
            <person name="Vuppala A."/>
            <person name="Tran C."/>
            <person name="Luterstein E."/>
            <person name="Lakkaraju S."/>
            <person name="Panchagnula S."/>
            <person name="Ren C."/>
            <person name="Doan J."/>
            <person name="Tran S."/>
            <person name="Soriano J."/>
            <person name="Fujita Y."/>
            <person name="Gutala P."/>
            <person name="Fujii Q."/>
            <person name="Lee M."/>
            <person name="Bui A."/>
            <person name="Villarreal C."/>
            <person name="Shing S.R."/>
            <person name="Kim S."/>
            <person name="Freeman D."/>
            <person name="Racha V."/>
            <person name="Ho A."/>
            <person name="Kumar P."/>
            <person name="Falah K."/>
            <person name="Dawson T."/>
            <person name="Enustun E."/>
            <person name="Prichard A."/>
            <person name="Gomez A."/>
            <person name="Khanna K."/>
            <person name="Trigg S."/>
            <person name="Fernandez L."/>
            <person name="Pogliano K."/>
            <person name="Pogliano J."/>
        </authorList>
    </citation>
    <scope>NUCLEOTIDE SEQUENCE</scope>
    <source>
        <strain evidence="1">QF2</strain>
    </source>
</reference>
<accession>A0A927BPR7</accession>
<protein>
    <submittedName>
        <fullName evidence="1">Uncharacterized protein</fullName>
    </submittedName>
</protein>
<evidence type="ECO:0000313" key="1">
    <source>
        <dbReference type="EMBL" id="MBD2830692.1"/>
    </source>
</evidence>
<proteinExistence type="predicted"/>
<dbReference type="AlphaFoldDB" id="A0A927BPR7"/>
<name>A0A927BPR7_STRGL</name>
<organism evidence="1">
    <name type="scientific">Streptomyces globisporus</name>
    <dbReference type="NCBI Taxonomy" id="1908"/>
    <lineage>
        <taxon>Bacteria</taxon>
        <taxon>Bacillati</taxon>
        <taxon>Actinomycetota</taxon>
        <taxon>Actinomycetes</taxon>
        <taxon>Kitasatosporales</taxon>
        <taxon>Streptomycetaceae</taxon>
        <taxon>Streptomyces</taxon>
    </lineage>
</organism>